<dbReference type="Pfam" id="PF01209">
    <property type="entry name" value="Ubie_methyltran"/>
    <property type="match status" value="1"/>
</dbReference>
<dbReference type="EMBL" id="BMAC01000731">
    <property type="protein sequence ID" value="GFQ02168.1"/>
    <property type="molecule type" value="Genomic_DNA"/>
</dbReference>
<dbReference type="Gene3D" id="3.40.50.150">
    <property type="entry name" value="Vaccinia Virus protein VP39"/>
    <property type="match status" value="1"/>
</dbReference>
<dbReference type="OrthoDB" id="6329284at2759"/>
<accession>A0A830CNI5</accession>
<name>A0A830CNI5_9LAMI</name>
<organism evidence="1 2">
    <name type="scientific">Phtheirospermum japonicum</name>
    <dbReference type="NCBI Taxonomy" id="374723"/>
    <lineage>
        <taxon>Eukaryota</taxon>
        <taxon>Viridiplantae</taxon>
        <taxon>Streptophyta</taxon>
        <taxon>Embryophyta</taxon>
        <taxon>Tracheophyta</taxon>
        <taxon>Spermatophyta</taxon>
        <taxon>Magnoliopsida</taxon>
        <taxon>eudicotyledons</taxon>
        <taxon>Gunneridae</taxon>
        <taxon>Pentapetalae</taxon>
        <taxon>asterids</taxon>
        <taxon>lamiids</taxon>
        <taxon>Lamiales</taxon>
        <taxon>Orobanchaceae</taxon>
        <taxon>Orobanchaceae incertae sedis</taxon>
        <taxon>Phtheirospermum</taxon>
    </lineage>
</organism>
<dbReference type="GO" id="GO:0032259">
    <property type="term" value="P:methylation"/>
    <property type="evidence" value="ECO:0007669"/>
    <property type="project" value="UniProtKB-KW"/>
</dbReference>
<dbReference type="AlphaFoldDB" id="A0A830CNI5"/>
<proteinExistence type="predicted"/>
<dbReference type="InterPro" id="IPR029063">
    <property type="entry name" value="SAM-dependent_MTases_sf"/>
</dbReference>
<dbReference type="GO" id="GO:0008168">
    <property type="term" value="F:methyltransferase activity"/>
    <property type="evidence" value="ECO:0007669"/>
    <property type="project" value="UniProtKB-KW"/>
</dbReference>
<keyword evidence="1" id="KW-0808">Transferase</keyword>
<comment type="caution">
    <text evidence="1">The sequence shown here is derived from an EMBL/GenBank/DDBJ whole genome shotgun (WGS) entry which is preliminary data.</text>
</comment>
<sequence>MCRVLKPSSKLSVLDFNKSTNPLTSSIQDLTVDYVLVPVAKGYVVASDYQYLKNSIKEYLTGKELEKLALEAGFSRAKHYETGGGLMGNLVATL</sequence>
<keyword evidence="1" id="KW-0489">Methyltransferase</keyword>
<keyword evidence="2" id="KW-1185">Reference proteome</keyword>
<dbReference type="Proteomes" id="UP000653305">
    <property type="component" value="Unassembled WGS sequence"/>
</dbReference>
<protein>
    <submittedName>
        <fullName evidence="1">2-phytyl-1 4-beta-naphthoquinone methyltransferase chloroplastic</fullName>
    </submittedName>
</protein>
<evidence type="ECO:0000313" key="1">
    <source>
        <dbReference type="EMBL" id="GFQ02168.1"/>
    </source>
</evidence>
<reference evidence="1" key="1">
    <citation type="submission" date="2020-07" db="EMBL/GenBank/DDBJ databases">
        <title>Ethylene signaling mediates host invasion by parasitic plants.</title>
        <authorList>
            <person name="Yoshida S."/>
        </authorList>
    </citation>
    <scope>NUCLEOTIDE SEQUENCE</scope>
    <source>
        <strain evidence="1">Okayama</strain>
    </source>
</reference>
<evidence type="ECO:0000313" key="2">
    <source>
        <dbReference type="Proteomes" id="UP000653305"/>
    </source>
</evidence>
<gene>
    <name evidence="1" type="ORF">PHJA_002360700</name>
</gene>